<reference evidence="1 2" key="1">
    <citation type="journal article" date="2021" name="BMC Genomics">
        <title>Datura genome reveals duplications of psychoactive alkaloid biosynthetic genes and high mutation rate following tissue culture.</title>
        <authorList>
            <person name="Rajewski A."/>
            <person name="Carter-House D."/>
            <person name="Stajich J."/>
            <person name="Litt A."/>
        </authorList>
    </citation>
    <scope>NUCLEOTIDE SEQUENCE [LARGE SCALE GENOMIC DNA]</scope>
    <source>
        <strain evidence="1">AR-01</strain>
    </source>
</reference>
<dbReference type="EMBL" id="JACEIK010000632">
    <property type="protein sequence ID" value="MCD7460052.1"/>
    <property type="molecule type" value="Genomic_DNA"/>
</dbReference>
<gene>
    <name evidence="1" type="ORF">HAX54_042752</name>
</gene>
<keyword evidence="2" id="KW-1185">Reference proteome</keyword>
<proteinExistence type="predicted"/>
<evidence type="ECO:0000313" key="1">
    <source>
        <dbReference type="EMBL" id="MCD7460052.1"/>
    </source>
</evidence>
<accession>A0ABS8SMT3</accession>
<evidence type="ECO:0000313" key="2">
    <source>
        <dbReference type="Proteomes" id="UP000823775"/>
    </source>
</evidence>
<protein>
    <submittedName>
        <fullName evidence="1">Uncharacterized protein</fullName>
    </submittedName>
</protein>
<organism evidence="1 2">
    <name type="scientific">Datura stramonium</name>
    <name type="common">Jimsonweed</name>
    <name type="synonym">Common thornapple</name>
    <dbReference type="NCBI Taxonomy" id="4076"/>
    <lineage>
        <taxon>Eukaryota</taxon>
        <taxon>Viridiplantae</taxon>
        <taxon>Streptophyta</taxon>
        <taxon>Embryophyta</taxon>
        <taxon>Tracheophyta</taxon>
        <taxon>Spermatophyta</taxon>
        <taxon>Magnoliopsida</taxon>
        <taxon>eudicotyledons</taxon>
        <taxon>Gunneridae</taxon>
        <taxon>Pentapetalae</taxon>
        <taxon>asterids</taxon>
        <taxon>lamiids</taxon>
        <taxon>Solanales</taxon>
        <taxon>Solanaceae</taxon>
        <taxon>Solanoideae</taxon>
        <taxon>Datureae</taxon>
        <taxon>Datura</taxon>
    </lineage>
</organism>
<dbReference type="Proteomes" id="UP000823775">
    <property type="component" value="Unassembled WGS sequence"/>
</dbReference>
<name>A0ABS8SMT3_DATST</name>
<comment type="caution">
    <text evidence="1">The sequence shown here is derived from an EMBL/GenBank/DDBJ whole genome shotgun (WGS) entry which is preliminary data.</text>
</comment>
<sequence>MAVTVFSFISAKSWNRVSGPAPERFLVPLQSTHSCRLPVTIKQRRSQHRVLRLSSPDLKPSYQDSSIRPQPVDILGLGLAVRRVSAVANRGERKSVRQSGGKGEEEVVIRVVGGVDGRRREVRKVRLKRRELGSD</sequence>